<dbReference type="Gene3D" id="3.90.550.10">
    <property type="entry name" value="Spore Coat Polysaccharide Biosynthesis Protein SpsA, Chain A"/>
    <property type="match status" value="1"/>
</dbReference>
<dbReference type="InterPro" id="IPR029044">
    <property type="entry name" value="Nucleotide-diphossugar_trans"/>
</dbReference>
<accession>A0A1I4C139</accession>
<sequence>MSDTEANAIKEFETLHALQDGGGQAAPPLLSIVIPTYNVEPYVRAAVDSALNQTLRDIEVIVVVDGATDGSLQVLEAMQKECDDPRMRIIWQENAGLSAARNTGILNARAPFIGFLDADDIWAPEKAALQVAMMREDSTIGISFSHSEYLTEDGRRTGSILIAGKARPSLHDMIRRNHVGNGSTPIVRQECFEMAGLFRPELRSCEDYEMWCRVLDLTPYRAQLLPKPLTYYRLRESSLSFNSAKFVENADRAIACIASTMPDVPAQVINAGHAEHYRIAAWKALSTGRRKDAFDLLKRALALHPALILTDWRALGTAFGLLLPEGVRTWLAAKAKEMQRNANASLAGPSIKNGLG</sequence>
<feature type="domain" description="Glycosyltransferase 2-like" evidence="1">
    <location>
        <begin position="31"/>
        <end position="184"/>
    </location>
</feature>
<evidence type="ECO:0000313" key="2">
    <source>
        <dbReference type="EMBL" id="SFK74655.1"/>
    </source>
</evidence>
<dbReference type="Pfam" id="PF00535">
    <property type="entry name" value="Glycos_transf_2"/>
    <property type="match status" value="1"/>
</dbReference>
<evidence type="ECO:0000313" key="3">
    <source>
        <dbReference type="Proteomes" id="UP000198755"/>
    </source>
</evidence>
<dbReference type="PANTHER" id="PTHR43685">
    <property type="entry name" value="GLYCOSYLTRANSFERASE"/>
    <property type="match status" value="1"/>
</dbReference>
<dbReference type="InterPro" id="IPR001173">
    <property type="entry name" value="Glyco_trans_2-like"/>
</dbReference>
<gene>
    <name evidence="2" type="ORF">SAMN05444581_11775</name>
</gene>
<dbReference type="CDD" id="cd00761">
    <property type="entry name" value="Glyco_tranf_GTA_type"/>
    <property type="match status" value="1"/>
</dbReference>
<dbReference type="AlphaFoldDB" id="A0A1I4C139"/>
<dbReference type="EMBL" id="FOSN01000017">
    <property type="protein sequence ID" value="SFK74655.1"/>
    <property type="molecule type" value="Genomic_DNA"/>
</dbReference>
<evidence type="ECO:0000259" key="1">
    <source>
        <dbReference type="Pfam" id="PF00535"/>
    </source>
</evidence>
<name>A0A1I4C139_9HYPH</name>
<reference evidence="2 3" key="1">
    <citation type="submission" date="2016-10" db="EMBL/GenBank/DDBJ databases">
        <authorList>
            <person name="de Groot N.N."/>
        </authorList>
    </citation>
    <scope>NUCLEOTIDE SEQUENCE [LARGE SCALE GENOMIC DNA]</scope>
    <source>
        <strain evidence="2 3">NE2</strain>
    </source>
</reference>
<dbReference type="OrthoDB" id="9794124at2"/>
<dbReference type="STRING" id="1612308.SAMN05444581_11775"/>
<dbReference type="Proteomes" id="UP000198755">
    <property type="component" value="Unassembled WGS sequence"/>
</dbReference>
<keyword evidence="2" id="KW-0808">Transferase</keyword>
<dbReference type="SUPFAM" id="SSF53448">
    <property type="entry name" value="Nucleotide-diphospho-sugar transferases"/>
    <property type="match status" value="1"/>
</dbReference>
<dbReference type="InterPro" id="IPR050834">
    <property type="entry name" value="Glycosyltransf_2"/>
</dbReference>
<proteinExistence type="predicted"/>
<dbReference type="RefSeq" id="WP_091685537.1">
    <property type="nucleotide sequence ID" value="NZ_FOSN01000017.1"/>
</dbReference>
<dbReference type="GO" id="GO:0016740">
    <property type="term" value="F:transferase activity"/>
    <property type="evidence" value="ECO:0007669"/>
    <property type="project" value="UniProtKB-KW"/>
</dbReference>
<protein>
    <submittedName>
        <fullName evidence="2">Glycosyltransferase involved in cell wall bisynthesis</fullName>
    </submittedName>
</protein>
<keyword evidence="3" id="KW-1185">Reference proteome</keyword>
<organism evidence="2 3">
    <name type="scientific">Methylocapsa palsarum</name>
    <dbReference type="NCBI Taxonomy" id="1612308"/>
    <lineage>
        <taxon>Bacteria</taxon>
        <taxon>Pseudomonadati</taxon>
        <taxon>Pseudomonadota</taxon>
        <taxon>Alphaproteobacteria</taxon>
        <taxon>Hyphomicrobiales</taxon>
        <taxon>Beijerinckiaceae</taxon>
        <taxon>Methylocapsa</taxon>
    </lineage>
</organism>
<dbReference type="PANTHER" id="PTHR43685:SF2">
    <property type="entry name" value="GLYCOSYLTRANSFERASE 2-LIKE DOMAIN-CONTAINING PROTEIN"/>
    <property type="match status" value="1"/>
</dbReference>